<reference evidence="4 5" key="1">
    <citation type="submission" date="2019-04" db="EMBL/GenBank/DDBJ databases">
        <title>genome sequence of strain W3.</title>
        <authorList>
            <person name="Gao J."/>
            <person name="Sun J."/>
        </authorList>
    </citation>
    <scope>NUCLEOTIDE SEQUENCE [LARGE SCALE GENOMIC DNA]</scope>
    <source>
        <strain evidence="4 5">W3</strain>
    </source>
</reference>
<evidence type="ECO:0000256" key="3">
    <source>
        <dbReference type="PIRNR" id="PIRNR029218"/>
    </source>
</evidence>
<accession>A0A4S8Q3Z3</accession>
<keyword evidence="2" id="KW-1277">Toxin-antitoxin system</keyword>
<proteinExistence type="inferred from homology"/>
<organism evidence="4 5">
    <name type="scientific">Rhizobium rosettiformans W3</name>
    <dbReference type="NCBI Taxonomy" id="538378"/>
    <lineage>
        <taxon>Bacteria</taxon>
        <taxon>Pseudomonadati</taxon>
        <taxon>Pseudomonadota</taxon>
        <taxon>Alphaproteobacteria</taxon>
        <taxon>Hyphomicrobiales</taxon>
        <taxon>Rhizobiaceae</taxon>
        <taxon>Rhizobium/Agrobacterium group</taxon>
        <taxon>Rhizobium</taxon>
    </lineage>
</organism>
<dbReference type="PANTHER" id="PTHR33755:SF9">
    <property type="entry name" value="TOXIN PARE1"/>
    <property type="match status" value="1"/>
</dbReference>
<evidence type="ECO:0000313" key="4">
    <source>
        <dbReference type="EMBL" id="THV37901.1"/>
    </source>
</evidence>
<evidence type="ECO:0000256" key="1">
    <source>
        <dbReference type="ARBA" id="ARBA00006226"/>
    </source>
</evidence>
<dbReference type="PANTHER" id="PTHR33755">
    <property type="entry name" value="TOXIN PARE1-RELATED"/>
    <property type="match status" value="1"/>
</dbReference>
<name>A0A4S8Q3Z3_9HYPH</name>
<dbReference type="AlphaFoldDB" id="A0A4S8Q3Z3"/>
<dbReference type="InterPro" id="IPR028344">
    <property type="entry name" value="ParE1/4"/>
</dbReference>
<dbReference type="RefSeq" id="WP_136538409.1">
    <property type="nucleotide sequence ID" value="NZ_STGU01000002.1"/>
</dbReference>
<dbReference type="EMBL" id="STGU01000002">
    <property type="protein sequence ID" value="THV37901.1"/>
    <property type="molecule type" value="Genomic_DNA"/>
</dbReference>
<dbReference type="PIRSF" id="PIRSF029218">
    <property type="entry name" value="ParE"/>
    <property type="match status" value="1"/>
</dbReference>
<comment type="similarity">
    <text evidence="1 3">Belongs to the RelE toxin family.</text>
</comment>
<protein>
    <recommendedName>
        <fullName evidence="3">Toxin</fullName>
    </recommendedName>
</protein>
<dbReference type="Proteomes" id="UP000307378">
    <property type="component" value="Unassembled WGS sequence"/>
</dbReference>
<sequence length="97" mass="10785">MKALALSPAAEADIDQIWDYTALTWGVDQADAYTDDIRTACVQLASGALRGRPADVRAGYLKQSIGSHVIYFRDKPDRIEVLRVLHQKQDVSRNLAN</sequence>
<dbReference type="InterPro" id="IPR035093">
    <property type="entry name" value="RelE/ParE_toxin_dom_sf"/>
</dbReference>
<evidence type="ECO:0000313" key="5">
    <source>
        <dbReference type="Proteomes" id="UP000307378"/>
    </source>
</evidence>
<dbReference type="InterPro" id="IPR051803">
    <property type="entry name" value="TA_system_RelE-like_toxin"/>
</dbReference>
<dbReference type="Pfam" id="PF05016">
    <property type="entry name" value="ParE_toxin"/>
    <property type="match status" value="1"/>
</dbReference>
<dbReference type="InterPro" id="IPR007712">
    <property type="entry name" value="RelE/ParE_toxin"/>
</dbReference>
<dbReference type="Gene3D" id="3.30.2310.20">
    <property type="entry name" value="RelE-like"/>
    <property type="match status" value="1"/>
</dbReference>
<gene>
    <name evidence="4" type="ORF">FAA86_03565</name>
</gene>
<evidence type="ECO:0000256" key="2">
    <source>
        <dbReference type="ARBA" id="ARBA00022649"/>
    </source>
</evidence>
<comment type="caution">
    <text evidence="4">The sequence shown here is derived from an EMBL/GenBank/DDBJ whole genome shotgun (WGS) entry which is preliminary data.</text>
</comment>